<feature type="region of interest" description="Disordered" evidence="1">
    <location>
        <begin position="1"/>
        <end position="20"/>
    </location>
</feature>
<reference evidence="2 3" key="1">
    <citation type="submission" date="2015-07" db="EMBL/GenBank/DDBJ databases">
        <title>The genome of Dufourea novaeangliae.</title>
        <authorList>
            <person name="Pan H."/>
            <person name="Kapheim K."/>
        </authorList>
    </citation>
    <scope>NUCLEOTIDE SEQUENCE [LARGE SCALE GENOMIC DNA]</scope>
    <source>
        <strain evidence="2">0120121106</strain>
        <tissue evidence="2">Whole body</tissue>
    </source>
</reference>
<evidence type="ECO:0000313" key="2">
    <source>
        <dbReference type="EMBL" id="KZC07802.1"/>
    </source>
</evidence>
<dbReference type="EMBL" id="KQ434831">
    <property type="protein sequence ID" value="KZC07802.1"/>
    <property type="molecule type" value="Genomic_DNA"/>
</dbReference>
<keyword evidence="3" id="KW-1185">Reference proteome</keyword>
<sequence>MSSSRVARVTHCGEPDTLSAGQAHTVKERFFTTANNYSRYVHTFGDVHAVPLVPSCLDRLIIPLAVCTHVIRGSWLRLLHTLVRPRENKQHE</sequence>
<dbReference type="AlphaFoldDB" id="A0A154P7F7"/>
<protein>
    <submittedName>
        <fullName evidence="2">Uncharacterized protein</fullName>
    </submittedName>
</protein>
<organism evidence="2 3">
    <name type="scientific">Dufourea novaeangliae</name>
    <name type="common">Sweat bee</name>
    <dbReference type="NCBI Taxonomy" id="178035"/>
    <lineage>
        <taxon>Eukaryota</taxon>
        <taxon>Metazoa</taxon>
        <taxon>Ecdysozoa</taxon>
        <taxon>Arthropoda</taxon>
        <taxon>Hexapoda</taxon>
        <taxon>Insecta</taxon>
        <taxon>Pterygota</taxon>
        <taxon>Neoptera</taxon>
        <taxon>Endopterygota</taxon>
        <taxon>Hymenoptera</taxon>
        <taxon>Apocrita</taxon>
        <taxon>Aculeata</taxon>
        <taxon>Apoidea</taxon>
        <taxon>Anthophila</taxon>
        <taxon>Halictidae</taxon>
        <taxon>Rophitinae</taxon>
        <taxon>Dufourea</taxon>
    </lineage>
</organism>
<accession>A0A154P7F7</accession>
<gene>
    <name evidence="2" type="ORF">WN55_09883</name>
</gene>
<evidence type="ECO:0000313" key="3">
    <source>
        <dbReference type="Proteomes" id="UP000076502"/>
    </source>
</evidence>
<dbReference type="Proteomes" id="UP000076502">
    <property type="component" value="Unassembled WGS sequence"/>
</dbReference>
<evidence type="ECO:0000256" key="1">
    <source>
        <dbReference type="SAM" id="MobiDB-lite"/>
    </source>
</evidence>
<name>A0A154P7F7_DUFNO</name>
<proteinExistence type="predicted"/>